<evidence type="ECO:0000313" key="2">
    <source>
        <dbReference type="Proteomes" id="UP000266634"/>
    </source>
</evidence>
<dbReference type="SUPFAM" id="SSF51004">
    <property type="entry name" value="C-terminal (heme d1) domain of cytochrome cd1-nitrite reductase"/>
    <property type="match status" value="1"/>
</dbReference>
<sequence length="108" mass="10773">VVTAGGVDTLSLVARGRAGLYDGAVTTVRLPALGQVQGTGSAARFLAASDDGSELFLSRAGTGSVLEIDVAGTTATVRGTIAVPSALADGGYLATVDPHQRPYDLSGR</sequence>
<dbReference type="Proteomes" id="UP000266634">
    <property type="component" value="Unassembled WGS sequence"/>
</dbReference>
<dbReference type="InterPro" id="IPR011048">
    <property type="entry name" value="Haem_d1_sf"/>
</dbReference>
<organism evidence="1 2">
    <name type="scientific">Clavibacter michiganensis subsp. insidiosus</name>
    <dbReference type="NCBI Taxonomy" id="33014"/>
    <lineage>
        <taxon>Bacteria</taxon>
        <taxon>Bacillati</taxon>
        <taxon>Actinomycetota</taxon>
        <taxon>Actinomycetes</taxon>
        <taxon>Micrococcales</taxon>
        <taxon>Microbacteriaceae</taxon>
        <taxon>Clavibacter</taxon>
    </lineage>
</organism>
<feature type="non-terminal residue" evidence="1">
    <location>
        <position position="1"/>
    </location>
</feature>
<proteinExistence type="predicted"/>
<name>A0A399P3W2_9MICO</name>
<dbReference type="AlphaFoldDB" id="A0A399P3W2"/>
<gene>
    <name evidence="1" type="ORF">DZF93_18800</name>
</gene>
<evidence type="ECO:0000313" key="1">
    <source>
        <dbReference type="EMBL" id="RIJ00619.1"/>
    </source>
</evidence>
<dbReference type="EMBL" id="QWEA01001400">
    <property type="protein sequence ID" value="RIJ00619.1"/>
    <property type="molecule type" value="Genomic_DNA"/>
</dbReference>
<comment type="caution">
    <text evidence="1">The sequence shown here is derived from an EMBL/GenBank/DDBJ whole genome shotgun (WGS) entry which is preliminary data.</text>
</comment>
<reference evidence="1 2" key="1">
    <citation type="submission" date="2018-08" db="EMBL/GenBank/DDBJ databases">
        <title>Genome Sequence of Clavibacter michiganensis Subspecies type strains, and the Atypical Peach-Colored Strains Isolated from Tomato.</title>
        <authorList>
            <person name="Osdaghi E."/>
            <person name="Portier P."/>
            <person name="Briand M."/>
            <person name="Jacques M.-A."/>
        </authorList>
    </citation>
    <scope>NUCLEOTIDE SEQUENCE [LARGE SCALE GENOMIC DNA]</scope>
    <source>
        <strain evidence="1 2">CFBP 6488</strain>
    </source>
</reference>
<accession>A0A399P3W2</accession>
<protein>
    <submittedName>
        <fullName evidence="1">Uncharacterized protein</fullName>
    </submittedName>
</protein>